<reference evidence="2" key="1">
    <citation type="submission" date="2015-07" db="EMBL/GenBank/DDBJ databases">
        <title>Fjat-10036 dsm4.</title>
        <authorList>
            <person name="Liu B."/>
            <person name="Wang J."/>
            <person name="Zhu Y."/>
            <person name="Liu G."/>
            <person name="Chen Q."/>
            <person name="Chen Z."/>
            <person name="Lan J."/>
            <person name="Che J."/>
            <person name="Ge C."/>
            <person name="Shi H."/>
            <person name="Pan Z."/>
            <person name="Liu X."/>
        </authorList>
    </citation>
    <scope>NUCLEOTIDE SEQUENCE [LARGE SCALE GENOMIC DNA]</scope>
    <source>
        <strain evidence="2">DSM 4</strain>
    </source>
</reference>
<accession>A0A0M0GC85</accession>
<gene>
    <name evidence="1" type="ORF">AF332_11470</name>
</gene>
<dbReference type="AlphaFoldDB" id="A0A0M0GC85"/>
<comment type="caution">
    <text evidence="1">The sequence shown here is derived from an EMBL/GenBank/DDBJ whole genome shotgun (WGS) entry which is preliminary data.</text>
</comment>
<dbReference type="Proteomes" id="UP000037109">
    <property type="component" value="Unassembled WGS sequence"/>
</dbReference>
<organism evidence="1 2">
    <name type="scientific">Sporosarcina globispora</name>
    <name type="common">Bacillus globisporus</name>
    <dbReference type="NCBI Taxonomy" id="1459"/>
    <lineage>
        <taxon>Bacteria</taxon>
        <taxon>Bacillati</taxon>
        <taxon>Bacillota</taxon>
        <taxon>Bacilli</taxon>
        <taxon>Bacillales</taxon>
        <taxon>Caryophanaceae</taxon>
        <taxon>Sporosarcina</taxon>
    </lineage>
</organism>
<proteinExistence type="predicted"/>
<dbReference type="PATRIC" id="fig|1459.3.peg.2458"/>
<dbReference type="OrthoDB" id="2990108at2"/>
<evidence type="ECO:0000313" key="1">
    <source>
        <dbReference type="EMBL" id="KON87383.1"/>
    </source>
</evidence>
<dbReference type="RefSeq" id="WP_053434731.1">
    <property type="nucleotide sequence ID" value="NZ_LGUF01000007.1"/>
</dbReference>
<sequence length="115" mass="12973">MLEGNTIKFGHGTVLVYSSQLTRKVILEFIQPPKPVGKLIKEDIEDVVVLDSITFDYGKDMKPFYEELQQVSENNTILEFRGYVFDFSNYNPASVEVLMGGFKRAITGNTLTLAC</sequence>
<name>A0A0M0GC85_SPOGL</name>
<dbReference type="STRING" id="1459.AF332_11470"/>
<evidence type="ECO:0000313" key="2">
    <source>
        <dbReference type="Proteomes" id="UP000037109"/>
    </source>
</evidence>
<keyword evidence="2" id="KW-1185">Reference proteome</keyword>
<protein>
    <submittedName>
        <fullName evidence="1">Uncharacterized protein</fullName>
    </submittedName>
</protein>
<dbReference type="EMBL" id="LGUF01000007">
    <property type="protein sequence ID" value="KON87383.1"/>
    <property type="molecule type" value="Genomic_DNA"/>
</dbReference>